<comment type="caution">
    <text evidence="1">The sequence shown here is derived from an EMBL/GenBank/DDBJ whole genome shotgun (WGS) entry which is preliminary data.</text>
</comment>
<reference evidence="1 2" key="1">
    <citation type="submission" date="2024-06" db="EMBL/GenBank/DDBJ databases">
        <title>A chromosome level genome sequence of Diviner's sage (Salvia divinorum).</title>
        <authorList>
            <person name="Ford S.A."/>
            <person name="Ro D.-K."/>
            <person name="Ness R.W."/>
            <person name="Phillips M.A."/>
        </authorList>
    </citation>
    <scope>NUCLEOTIDE SEQUENCE [LARGE SCALE GENOMIC DNA]</scope>
    <source>
        <strain evidence="1">SAF-2024a</strain>
        <tissue evidence="1">Leaf</tissue>
    </source>
</reference>
<keyword evidence="2" id="KW-1185">Reference proteome</keyword>
<dbReference type="AlphaFoldDB" id="A0ABD1G3L2"/>
<dbReference type="Proteomes" id="UP001567538">
    <property type="component" value="Unassembled WGS sequence"/>
</dbReference>
<accession>A0ABD1G3L2</accession>
<dbReference type="EMBL" id="JBEAFC010000010">
    <property type="protein sequence ID" value="KAL1538662.1"/>
    <property type="molecule type" value="Genomic_DNA"/>
</dbReference>
<evidence type="ECO:0000313" key="1">
    <source>
        <dbReference type="EMBL" id="KAL1538662.1"/>
    </source>
</evidence>
<protein>
    <submittedName>
        <fullName evidence="1">Uncharacterized protein</fullName>
    </submittedName>
</protein>
<evidence type="ECO:0000313" key="2">
    <source>
        <dbReference type="Proteomes" id="UP001567538"/>
    </source>
</evidence>
<name>A0ABD1G3L2_SALDI</name>
<proteinExistence type="predicted"/>
<sequence length="71" mass="8188">MLMRCLIIEGKGGRLDYLFSENLPQVIFHMHNMHSQSIAIILIHKVDSSFLLVVAVERRQVGHWDGVFINL</sequence>
<gene>
    <name evidence="1" type="ORF">AAHA92_27378</name>
</gene>
<organism evidence="1 2">
    <name type="scientific">Salvia divinorum</name>
    <name type="common">Maria pastora</name>
    <name type="synonym">Diviner's sage</name>
    <dbReference type="NCBI Taxonomy" id="28513"/>
    <lineage>
        <taxon>Eukaryota</taxon>
        <taxon>Viridiplantae</taxon>
        <taxon>Streptophyta</taxon>
        <taxon>Embryophyta</taxon>
        <taxon>Tracheophyta</taxon>
        <taxon>Spermatophyta</taxon>
        <taxon>Magnoliopsida</taxon>
        <taxon>eudicotyledons</taxon>
        <taxon>Gunneridae</taxon>
        <taxon>Pentapetalae</taxon>
        <taxon>asterids</taxon>
        <taxon>lamiids</taxon>
        <taxon>Lamiales</taxon>
        <taxon>Lamiaceae</taxon>
        <taxon>Nepetoideae</taxon>
        <taxon>Mentheae</taxon>
        <taxon>Salviinae</taxon>
        <taxon>Salvia</taxon>
        <taxon>Salvia subgen. Calosphace</taxon>
    </lineage>
</organism>